<feature type="region of interest" description="Disordered" evidence="1">
    <location>
        <begin position="46"/>
        <end position="78"/>
    </location>
</feature>
<reference evidence="2" key="1">
    <citation type="submission" date="2019-03" db="EMBL/GenBank/DDBJ databases">
        <authorList>
            <person name="Mank J."/>
            <person name="Almeida P."/>
        </authorList>
    </citation>
    <scope>NUCLEOTIDE SEQUENCE</scope>
    <source>
        <strain evidence="2">78183</strain>
    </source>
</reference>
<evidence type="ECO:0000313" key="2">
    <source>
        <dbReference type="EMBL" id="VFU25633.1"/>
    </source>
</evidence>
<dbReference type="AlphaFoldDB" id="A0A6N2KR13"/>
<dbReference type="EMBL" id="CAADRP010000247">
    <property type="protein sequence ID" value="VFU25633.1"/>
    <property type="molecule type" value="Genomic_DNA"/>
</dbReference>
<name>A0A6N2KR13_SALVM</name>
<feature type="compositionally biased region" description="Basic and acidic residues" evidence="1">
    <location>
        <begin position="51"/>
        <end position="78"/>
    </location>
</feature>
<organism evidence="2">
    <name type="scientific">Salix viminalis</name>
    <name type="common">Common osier</name>
    <name type="synonym">Basket willow</name>
    <dbReference type="NCBI Taxonomy" id="40686"/>
    <lineage>
        <taxon>Eukaryota</taxon>
        <taxon>Viridiplantae</taxon>
        <taxon>Streptophyta</taxon>
        <taxon>Embryophyta</taxon>
        <taxon>Tracheophyta</taxon>
        <taxon>Spermatophyta</taxon>
        <taxon>Magnoliopsida</taxon>
        <taxon>eudicotyledons</taxon>
        <taxon>Gunneridae</taxon>
        <taxon>Pentapetalae</taxon>
        <taxon>rosids</taxon>
        <taxon>fabids</taxon>
        <taxon>Malpighiales</taxon>
        <taxon>Salicaceae</taxon>
        <taxon>Saliceae</taxon>
        <taxon>Salix</taxon>
    </lineage>
</organism>
<evidence type="ECO:0000256" key="1">
    <source>
        <dbReference type="SAM" id="MobiDB-lite"/>
    </source>
</evidence>
<gene>
    <name evidence="2" type="ORF">SVIM_LOCUS62237</name>
</gene>
<accession>A0A6N2KR13</accession>
<sequence>MVANLQPVLETQTEGRIMVENRDRKKRETTNNHMLQEYQPVVHIKNGQADIRNEDEIKKEKQRQWKQEEDRAAVKEDAENKLKLPSISFLNPNPTSQILSLLQ</sequence>
<proteinExistence type="predicted"/>
<protein>
    <submittedName>
        <fullName evidence="2">Uncharacterized protein</fullName>
    </submittedName>
</protein>